<comment type="similarity">
    <text evidence="1 5">Belongs to the indoleamine 2,3-dioxygenase family.</text>
</comment>
<dbReference type="Gene3D" id="1.20.58.480">
    <property type="match status" value="1"/>
</dbReference>
<accession>U1G4E4</accession>
<comment type="catalytic activity">
    <reaction evidence="5">
        <text>L-tryptophan + O2 = N-formyl-L-kynurenine</text>
        <dbReference type="Rhea" id="RHEA:24536"/>
        <dbReference type="ChEBI" id="CHEBI:15379"/>
        <dbReference type="ChEBI" id="CHEBI:57912"/>
        <dbReference type="ChEBI" id="CHEBI:58629"/>
    </reaction>
</comment>
<dbReference type="GO" id="GO:0020037">
    <property type="term" value="F:heme binding"/>
    <property type="evidence" value="ECO:0007669"/>
    <property type="project" value="UniProtKB-UniRule"/>
</dbReference>
<dbReference type="GO" id="GO:0033754">
    <property type="term" value="F:indoleamine 2,3-dioxygenase activity"/>
    <property type="evidence" value="ECO:0007669"/>
    <property type="project" value="UniProtKB-EC"/>
</dbReference>
<comment type="function">
    <text evidence="5">Produces N-formyl-kynurenine through the oxidation of tryptophan.</text>
</comment>
<dbReference type="Pfam" id="PF01231">
    <property type="entry name" value="IDO"/>
    <property type="match status" value="1"/>
</dbReference>
<keyword evidence="4 5" id="KW-0349">Heme</keyword>
<keyword evidence="8" id="KW-1185">Reference proteome</keyword>
<keyword evidence="3 4" id="KW-0408">Iron</keyword>
<keyword evidence="5" id="KW-0560">Oxidoreductase</keyword>
<evidence type="ECO:0000256" key="1">
    <source>
        <dbReference type="ARBA" id="ARBA00007119"/>
    </source>
</evidence>
<evidence type="ECO:0000256" key="2">
    <source>
        <dbReference type="ARBA" id="ARBA00022723"/>
    </source>
</evidence>
<organism evidence="7 8">
    <name type="scientific">Endocarpon pusillum (strain Z07020 / HMAS-L-300199)</name>
    <name type="common">Lichen-forming fungus</name>
    <dbReference type="NCBI Taxonomy" id="1263415"/>
    <lineage>
        <taxon>Eukaryota</taxon>
        <taxon>Fungi</taxon>
        <taxon>Dikarya</taxon>
        <taxon>Ascomycota</taxon>
        <taxon>Pezizomycotina</taxon>
        <taxon>Eurotiomycetes</taxon>
        <taxon>Chaetothyriomycetidae</taxon>
        <taxon>Verrucariales</taxon>
        <taxon>Verrucariaceae</taxon>
        <taxon>Endocarpon</taxon>
    </lineage>
</organism>
<dbReference type="eggNOG" id="ENOG502SIY6">
    <property type="taxonomic scope" value="Eukaryota"/>
</dbReference>
<evidence type="ECO:0000256" key="6">
    <source>
        <dbReference type="SAM" id="Coils"/>
    </source>
</evidence>
<protein>
    <recommendedName>
        <fullName evidence="5">Indoleamine 2,3-dioxygenase</fullName>
        <ecNumber evidence="5">1.13.11.52</ecNumber>
    </recommendedName>
</protein>
<evidence type="ECO:0000256" key="3">
    <source>
        <dbReference type="ARBA" id="ARBA00023004"/>
    </source>
</evidence>
<name>U1G4E4_ENDPU</name>
<dbReference type="HOGENOM" id="CLU_033932_0_0_1"/>
<dbReference type="OrthoDB" id="10262710at2759"/>
<dbReference type="GO" id="GO:0046872">
    <property type="term" value="F:metal ion binding"/>
    <property type="evidence" value="ECO:0007669"/>
    <property type="project" value="UniProtKB-UniRule"/>
</dbReference>
<dbReference type="GeneID" id="19238002"/>
<dbReference type="Proteomes" id="UP000019373">
    <property type="component" value="Unassembled WGS sequence"/>
</dbReference>
<evidence type="ECO:0000256" key="4">
    <source>
        <dbReference type="PIRSR" id="PIRSR600898-1"/>
    </source>
</evidence>
<dbReference type="OMA" id="TYELGPA"/>
<sequence length="490" mass="54999">MSVTCEEKPLPDTSTLFPYLHSNPASLPSSLDPFTITTTTGFLPLRPPRVDLPSSFAALTNLLEKLPIVRQDGSPGLLANFQLGNTIDAGALPDLSDALDELTVQDGKPDLELITATFRDYAFLASAYLLEPCWEAWNANRETGYGLGRQVLPRCIARPLLKTATLIDIPPFMSYAAAYALYNYCYHDPAIGHSRYSNLRLIRAFEQGLDPRSSEAGFVLTHVDMVKHSPALIQGVTRILDMIEESTRTPSFNNRDGVNQGFEILLGAMEKIEASMETMWSNSLPRDYNAYRTFIFGITSQSMFPSGVVYDGHNGNKPLFFRGESGANDSMIPLLDHLLEIPMPANPLTAILEDFRAYRPLPHRQFLSFVSGKAAELEVAAYCRADPTTAILYLQLLDHVRSFRWRHWLFVREYILKRSKHPTATGGSPIVTWLPNQLLAVMDLMVDVYEGSLSGKIEGFKRLQEMMDNARKQRAKLEKEVQKWCQERGV</sequence>
<dbReference type="PANTHER" id="PTHR28657:SF3">
    <property type="entry name" value="INDOLEAMINE 2,3-DIOXYGENASE"/>
    <property type="match status" value="1"/>
</dbReference>
<keyword evidence="2 4" id="KW-0479">Metal-binding</keyword>
<dbReference type="FunFam" id="1.20.58.480:FF:000005">
    <property type="entry name" value="Indoleamine 2,3-dioxygenase family protein"/>
    <property type="match status" value="1"/>
</dbReference>
<dbReference type="SUPFAM" id="SSF140959">
    <property type="entry name" value="Indolic compounds 2,3-dioxygenase-like"/>
    <property type="match status" value="1"/>
</dbReference>
<evidence type="ECO:0000256" key="5">
    <source>
        <dbReference type="RuleBase" id="RU369119"/>
    </source>
</evidence>
<dbReference type="EMBL" id="KE721112">
    <property type="protein sequence ID" value="ERF72162.1"/>
    <property type="molecule type" value="Genomic_DNA"/>
</dbReference>
<feature type="binding site" description="proximal binding residue" evidence="4">
    <location>
        <position position="407"/>
    </location>
    <ligand>
        <name>heme b</name>
        <dbReference type="ChEBI" id="CHEBI:60344"/>
    </ligand>
    <ligandPart>
        <name>Fe</name>
        <dbReference type="ChEBI" id="CHEBI:18248"/>
    </ligandPart>
</feature>
<dbReference type="RefSeq" id="XP_007802231.1">
    <property type="nucleotide sequence ID" value="XM_007804040.1"/>
</dbReference>
<dbReference type="InterPro" id="IPR037217">
    <property type="entry name" value="Trp/Indoleamine_2_3_dOase-like"/>
</dbReference>
<dbReference type="PANTHER" id="PTHR28657">
    <property type="entry name" value="INDOLEAMINE 2,3-DIOXYGENASE"/>
    <property type="match status" value="1"/>
</dbReference>
<feature type="coiled-coil region" evidence="6">
    <location>
        <begin position="460"/>
        <end position="487"/>
    </location>
</feature>
<proteinExistence type="inferred from homology"/>
<evidence type="ECO:0000313" key="7">
    <source>
        <dbReference type="EMBL" id="ERF72162.1"/>
    </source>
</evidence>
<dbReference type="AlphaFoldDB" id="U1G4E4"/>
<dbReference type="InterPro" id="IPR000898">
    <property type="entry name" value="Indolamine_dOase"/>
</dbReference>
<reference evidence="8" key="1">
    <citation type="journal article" date="2014" name="BMC Genomics">
        <title>Genome characteristics reveal the impact of lichenization on lichen-forming fungus Endocarpon pusillum Hedwig (Verrucariales, Ascomycota).</title>
        <authorList>
            <person name="Wang Y.-Y."/>
            <person name="Liu B."/>
            <person name="Zhang X.-Y."/>
            <person name="Zhou Q.-M."/>
            <person name="Zhang T."/>
            <person name="Li H."/>
            <person name="Yu Y.-F."/>
            <person name="Zhang X.-L."/>
            <person name="Hao X.-Y."/>
            <person name="Wang M."/>
            <person name="Wang L."/>
            <person name="Wei J.-C."/>
        </authorList>
    </citation>
    <scope>NUCLEOTIDE SEQUENCE [LARGE SCALE GENOMIC DNA]</scope>
    <source>
        <strain evidence="8">Z07020 / HMAS-L-300199</strain>
    </source>
</reference>
<evidence type="ECO:0000313" key="8">
    <source>
        <dbReference type="Proteomes" id="UP000019373"/>
    </source>
</evidence>
<dbReference type="EC" id="1.13.11.52" evidence="5"/>
<gene>
    <name evidence="7" type="ORF">EPUS_02953</name>
</gene>
<keyword evidence="5" id="KW-0223">Dioxygenase</keyword>
<keyword evidence="6" id="KW-0175">Coiled coil</keyword>
<dbReference type="GO" id="GO:0019441">
    <property type="term" value="P:L-tryptophan catabolic process to kynurenine"/>
    <property type="evidence" value="ECO:0007669"/>
    <property type="project" value="UniProtKB-UniRule"/>
</dbReference>